<dbReference type="Proteomes" id="UP000054408">
    <property type="component" value="Unassembled WGS sequence"/>
</dbReference>
<feature type="compositionally biased region" description="Basic and acidic residues" evidence="4">
    <location>
        <begin position="1402"/>
        <end position="1411"/>
    </location>
</feature>
<feature type="region of interest" description="Disordered" evidence="4">
    <location>
        <begin position="1354"/>
        <end position="1447"/>
    </location>
</feature>
<dbReference type="InterPro" id="IPR027417">
    <property type="entry name" value="P-loop_NTPase"/>
</dbReference>
<feature type="region of interest" description="Disordered" evidence="4">
    <location>
        <begin position="136"/>
        <end position="158"/>
    </location>
</feature>
<feature type="compositionally biased region" description="Low complexity" evidence="4">
    <location>
        <begin position="1271"/>
        <end position="1289"/>
    </location>
</feature>
<dbReference type="PANTHER" id="PTHR24070">
    <property type="entry name" value="RAS, DI-RAS, AND RHEB FAMILY MEMBERS OF SMALL GTPASE SUPERFAMILY"/>
    <property type="match status" value="1"/>
</dbReference>
<feature type="coiled-coil region" evidence="3">
    <location>
        <begin position="272"/>
        <end position="329"/>
    </location>
</feature>
<protein>
    <submittedName>
        <fullName evidence="6">Ras oncoprotein</fullName>
    </submittedName>
</protein>
<feature type="region of interest" description="Disordered" evidence="4">
    <location>
        <begin position="62"/>
        <end position="88"/>
    </location>
</feature>
<feature type="compositionally biased region" description="Low complexity" evidence="4">
    <location>
        <begin position="137"/>
        <end position="158"/>
    </location>
</feature>
<keyword evidence="3" id="KW-0175">Coiled coil</keyword>
<dbReference type="SMART" id="SM00175">
    <property type="entry name" value="RAB"/>
    <property type="match status" value="1"/>
</dbReference>
<keyword evidence="5" id="KW-0472">Membrane</keyword>
<keyword evidence="2" id="KW-0342">GTP-binding</keyword>
<dbReference type="GO" id="GO:0005525">
    <property type="term" value="F:GTP binding"/>
    <property type="evidence" value="ECO:0007669"/>
    <property type="project" value="UniProtKB-KW"/>
</dbReference>
<dbReference type="PRINTS" id="PR00449">
    <property type="entry name" value="RASTRNSFRMNG"/>
</dbReference>
<feature type="compositionally biased region" description="Basic and acidic residues" evidence="4">
    <location>
        <begin position="1480"/>
        <end position="1493"/>
    </location>
</feature>
<evidence type="ECO:0000313" key="7">
    <source>
        <dbReference type="Proteomes" id="UP000054408"/>
    </source>
</evidence>
<evidence type="ECO:0000256" key="5">
    <source>
        <dbReference type="SAM" id="Phobius"/>
    </source>
</evidence>
<dbReference type="GO" id="GO:0003924">
    <property type="term" value="F:GTPase activity"/>
    <property type="evidence" value="ECO:0007669"/>
    <property type="project" value="InterPro"/>
</dbReference>
<dbReference type="eggNOG" id="KOG0395">
    <property type="taxonomic scope" value="Eukaryota"/>
</dbReference>
<dbReference type="InterPro" id="IPR001806">
    <property type="entry name" value="Small_GTPase"/>
</dbReference>
<feature type="transmembrane region" description="Helical" evidence="5">
    <location>
        <begin position="982"/>
        <end position="1000"/>
    </location>
</feature>
<feature type="transmembrane region" description="Helical" evidence="5">
    <location>
        <begin position="916"/>
        <end position="942"/>
    </location>
</feature>
<evidence type="ECO:0000256" key="4">
    <source>
        <dbReference type="SAM" id="MobiDB-lite"/>
    </source>
</evidence>
<accession>A0A0L0DJK5</accession>
<feature type="compositionally biased region" description="Low complexity" evidence="4">
    <location>
        <begin position="1413"/>
        <end position="1434"/>
    </location>
</feature>
<dbReference type="InterPro" id="IPR020849">
    <property type="entry name" value="Small_GTPase_Ras-type"/>
</dbReference>
<feature type="compositionally biased region" description="Acidic residues" evidence="4">
    <location>
        <begin position="1435"/>
        <end position="1446"/>
    </location>
</feature>
<reference evidence="6 7" key="1">
    <citation type="submission" date="2010-05" db="EMBL/GenBank/DDBJ databases">
        <title>The Genome Sequence of Thecamonas trahens ATCC 50062.</title>
        <authorList>
            <consortium name="The Broad Institute Genome Sequencing Platform"/>
            <person name="Russ C."/>
            <person name="Cuomo C."/>
            <person name="Shea T."/>
            <person name="Young S.K."/>
            <person name="Zeng Q."/>
            <person name="Koehrsen M."/>
            <person name="Haas B."/>
            <person name="Borodovsky M."/>
            <person name="Guigo R."/>
            <person name="Alvarado L."/>
            <person name="Berlin A."/>
            <person name="Bochicchio J."/>
            <person name="Borenstein D."/>
            <person name="Chapman S."/>
            <person name="Chen Z."/>
            <person name="Freedman E."/>
            <person name="Gellesch M."/>
            <person name="Goldberg J."/>
            <person name="Griggs A."/>
            <person name="Gujja S."/>
            <person name="Heilman E."/>
            <person name="Heiman D."/>
            <person name="Hepburn T."/>
            <person name="Howarth C."/>
            <person name="Jen D."/>
            <person name="Larson L."/>
            <person name="Mehta T."/>
            <person name="Park D."/>
            <person name="Pearson M."/>
            <person name="Roberts A."/>
            <person name="Saif S."/>
            <person name="Shenoy N."/>
            <person name="Sisk P."/>
            <person name="Stolte C."/>
            <person name="Sykes S."/>
            <person name="Thomson T."/>
            <person name="Walk T."/>
            <person name="White J."/>
            <person name="Yandava C."/>
            <person name="Burger G."/>
            <person name="Gray M.W."/>
            <person name="Holland P.W.H."/>
            <person name="King N."/>
            <person name="Lang F.B.F."/>
            <person name="Roger A.J."/>
            <person name="Ruiz-Trillo I."/>
            <person name="Lander E."/>
            <person name="Nusbaum C."/>
        </authorList>
    </citation>
    <scope>NUCLEOTIDE SEQUENCE [LARGE SCALE GENOMIC DNA]</scope>
    <source>
        <strain evidence="6 7">ATCC 50062</strain>
    </source>
</reference>
<evidence type="ECO:0000256" key="1">
    <source>
        <dbReference type="ARBA" id="ARBA00022741"/>
    </source>
</evidence>
<dbReference type="PROSITE" id="PS51421">
    <property type="entry name" value="RAS"/>
    <property type="match status" value="1"/>
</dbReference>
<dbReference type="SMART" id="SM00173">
    <property type="entry name" value="RAS"/>
    <property type="match status" value="1"/>
</dbReference>
<dbReference type="EMBL" id="GL349467">
    <property type="protein sequence ID" value="KNC51483.1"/>
    <property type="molecule type" value="Genomic_DNA"/>
</dbReference>
<dbReference type="GeneID" id="25566547"/>
<feature type="transmembrane region" description="Helical" evidence="5">
    <location>
        <begin position="1564"/>
        <end position="1597"/>
    </location>
</feature>
<dbReference type="OrthoDB" id="63533at2759"/>
<gene>
    <name evidence="6" type="ORF">AMSG_07679</name>
</gene>
<keyword evidence="5" id="KW-1133">Transmembrane helix</keyword>
<feature type="transmembrane region" description="Helical" evidence="5">
    <location>
        <begin position="954"/>
        <end position="975"/>
    </location>
</feature>
<feature type="region of interest" description="Disordered" evidence="4">
    <location>
        <begin position="1474"/>
        <end position="1521"/>
    </location>
</feature>
<dbReference type="GO" id="GO:0016020">
    <property type="term" value="C:membrane"/>
    <property type="evidence" value="ECO:0007669"/>
    <property type="project" value="InterPro"/>
</dbReference>
<dbReference type="GO" id="GO:0007165">
    <property type="term" value="P:signal transduction"/>
    <property type="evidence" value="ECO:0007669"/>
    <property type="project" value="InterPro"/>
</dbReference>
<organism evidence="6 7">
    <name type="scientific">Thecamonas trahens ATCC 50062</name>
    <dbReference type="NCBI Taxonomy" id="461836"/>
    <lineage>
        <taxon>Eukaryota</taxon>
        <taxon>Apusozoa</taxon>
        <taxon>Apusomonadida</taxon>
        <taxon>Apusomonadidae</taxon>
        <taxon>Thecamonas</taxon>
    </lineage>
</organism>
<feature type="transmembrane region" description="Helical" evidence="5">
    <location>
        <begin position="1628"/>
        <end position="1654"/>
    </location>
</feature>
<dbReference type="PROSITE" id="PS51419">
    <property type="entry name" value="RAB"/>
    <property type="match status" value="1"/>
</dbReference>
<evidence type="ECO:0000256" key="3">
    <source>
        <dbReference type="SAM" id="Coils"/>
    </source>
</evidence>
<dbReference type="SMART" id="SM00174">
    <property type="entry name" value="RHO"/>
    <property type="match status" value="1"/>
</dbReference>
<keyword evidence="7" id="KW-1185">Reference proteome</keyword>
<feature type="transmembrane region" description="Helical" evidence="5">
    <location>
        <begin position="1666"/>
        <end position="1689"/>
    </location>
</feature>
<keyword evidence="1" id="KW-0547">Nucleotide-binding</keyword>
<dbReference type="Gene3D" id="3.40.50.300">
    <property type="entry name" value="P-loop containing nucleotide triphosphate hydrolases"/>
    <property type="match status" value="2"/>
</dbReference>
<dbReference type="SUPFAM" id="SSF52540">
    <property type="entry name" value="P-loop containing nucleoside triphosphate hydrolases"/>
    <property type="match status" value="2"/>
</dbReference>
<feature type="transmembrane region" description="Helical" evidence="5">
    <location>
        <begin position="1020"/>
        <end position="1040"/>
    </location>
</feature>
<feature type="transmembrane region" description="Helical" evidence="5">
    <location>
        <begin position="793"/>
        <end position="817"/>
    </location>
</feature>
<evidence type="ECO:0000256" key="2">
    <source>
        <dbReference type="ARBA" id="ARBA00023134"/>
    </source>
</evidence>
<evidence type="ECO:0000313" key="6">
    <source>
        <dbReference type="EMBL" id="KNC51483.1"/>
    </source>
</evidence>
<sequence length="1706" mass="178497">MGNSFSHTSIPEEAYLLNAVVTKSLQTDAYTFAKIVNELTSLASVSPLPYMVQADVICAPDQRGKPVKSSSSYSSSDEDSSSELHAEDKAEATAALVEYGEAVTAAMWNQALRALGISPSEFAGVSVDDAATLAGPSAYNDSNESSNSSSSTCSSSSDVESAQVSPKALLLAQLPALKMFDLVAENDGLSLREMQVLAVLIVPAPNGEAVVTRLSQVFGVWWTSADGVETFYGAAVRGLQRMHHLGFAAFSKDLIRKSLKDQAKAKAKAKAMAKIQAKADGMRASLEEARSAAKARLEAEIETRKAQLAEAKNAAMAKAAEKKAELDAKLEATLPPELLAEKQRLETEYEAQIREQAAAAQAKVKALAVEAKTAAADKIEDVKGSAAAKLERDPKIAALLRERALVRKLYRRNSFAVRDWTVLEPALAAHAELASDDEARNIAAVVANVPPELIAYQAMYAAALLESSRVKDGLEIFGQGLVAGLGIYAAAGALSQPEGAFDIDFDFVGVPDLGSLGGGLGGLGAAGVGALGGVGDVGAGAVGGIGEVGAAGVGGVGDVGAGAVGGIGEVGAAGVGGVGDVGAGAVGDIGGVGVAAVGGVGDIDTPNVGTPNIDAPNVDIDPAGVAGMGGVGDIDAPNVDIDPAGVAGVGGVGDIAAPNVGTPDIDAPNVDVDPAAAGAVAVGAMQISAPDVEAAPPNADVDVEAAGDAVTAAGAAGLKAGADGLEALVNAPVTPFRWGNILNYVGFFFLIVELVQLIALPLKDYEAGTDLGAFPQVVYLEFARTSISSPINLTTFGTVLGFSLVGLLLLVFSFQFLRELWQFEFLKRLSAEERAARELPEPADYFFYSVAGSVIYGHGKPRHAASTVKALISVLSDAGFLLVANKLLSLLACRYTSSGAFLLIDPSIRCWEGSHSALAAFALIALLYYVPLCVMIAPTLVADDSSKDTNFAKLYLMITNIIKSLMLVFATFAFTSPVMRQVSALFGSAALAALTAAWTWRSLRDETDPHNEPSPHAFLSIQKAGMFYIGALSALVVLCASGQLKGLVLFAVLLGGALLFVGAVFAIRAKFFSPESAAAGKGPDMMINHLDGVSVLTDIYDEAGQVEFSAMHDNARRNAHVLILVCSITSRGSLECLREIAESIARVRDDAIRNLPLVVACNKMDLESDRVFADAEAVALATEFNAPLVFTSAKTRLGVDDLFSTAISAAAENTPYCQGSFEVKIVICGDGGVGKSALTVQYVSNHFVDEYDPTIEDSYRKQVVFTPRSTAAPGGARRAAPARASSSALLDDRSMGPIPAMKQSAFFDEEDEDEFVALNDLQMADDGMIEAEICAEPVALNDISSLAPMPARASKSVAARAPSGGGRGGHASGRSMPPSSARKKKKRAAPAAKLSKRKEAPKKRDLAKELEPEIIPIPKIAPASMSESASSSASADDDAVSAESDSEVGAAPVADISSVPAAFPAGGLLDVAGGEVAETEGERRRREREERLADKRRKREAKRAAKEAKKQRKAEAKRKRKEKIDNIYANMENAFNGIGKAMLTVMPSKSPELLRGRNAVVYVYLPWVLSVAIFAPVLLPPLMVVLLLPSLFMLLVLRTKSIERDTKKFVARAKVLAQETKKKSALRWMALFITALPLFAVAVIIPLVLCLVVFPNVPRNHQQGVVQSCVGIMLAAVTALQILGTIRAAKTNEELKKLRLAPATAE</sequence>
<feature type="compositionally biased region" description="Basic residues" evidence="4">
    <location>
        <begin position="1509"/>
        <end position="1521"/>
    </location>
</feature>
<feature type="transmembrane region" description="Helical" evidence="5">
    <location>
        <begin position="1047"/>
        <end position="1067"/>
    </location>
</feature>
<proteinExistence type="predicted"/>
<name>A0A0L0DJK5_THETB</name>
<feature type="compositionally biased region" description="Basic residues" evidence="4">
    <location>
        <begin position="1381"/>
        <end position="1401"/>
    </location>
</feature>
<dbReference type="RefSeq" id="XP_013756142.1">
    <property type="nucleotide sequence ID" value="XM_013900688.1"/>
</dbReference>
<keyword evidence="5" id="KW-0812">Transmembrane</keyword>
<feature type="region of interest" description="Disordered" evidence="4">
    <location>
        <begin position="1270"/>
        <end position="1294"/>
    </location>
</feature>
<dbReference type="STRING" id="461836.A0A0L0DJK5"/>
<dbReference type="Pfam" id="PF00071">
    <property type="entry name" value="Ras"/>
    <property type="match status" value="2"/>
</dbReference>